<proteinExistence type="inferred from homology"/>
<evidence type="ECO:0000256" key="7">
    <source>
        <dbReference type="ARBA" id="ARBA00023136"/>
    </source>
</evidence>
<accession>A0A8S9HCI0</accession>
<dbReference type="PANTHER" id="PTHR31595">
    <property type="entry name" value="LONG-CHAIN-ALCOHOL O-FATTY-ACYLTRANSFERASE 3-RELATED"/>
    <property type="match status" value="1"/>
</dbReference>
<feature type="transmembrane region" description="Helical" evidence="9">
    <location>
        <begin position="286"/>
        <end position="308"/>
    </location>
</feature>
<keyword evidence="8" id="KW-0012">Acyltransferase</keyword>
<evidence type="ECO:0000256" key="3">
    <source>
        <dbReference type="ARBA" id="ARBA00022679"/>
    </source>
</evidence>
<feature type="transmembrane region" description="Helical" evidence="9">
    <location>
        <begin position="224"/>
        <end position="245"/>
    </location>
</feature>
<dbReference type="GO" id="GO:0016020">
    <property type="term" value="C:membrane"/>
    <property type="evidence" value="ECO:0007669"/>
    <property type="project" value="UniProtKB-SubCell"/>
</dbReference>
<dbReference type="InterPro" id="IPR044851">
    <property type="entry name" value="Wax_synthase"/>
</dbReference>
<dbReference type="InterPro" id="IPR036561">
    <property type="entry name" value="MAM33_sf"/>
</dbReference>
<feature type="transmembrane region" description="Helical" evidence="9">
    <location>
        <begin position="7"/>
        <end position="26"/>
    </location>
</feature>
<feature type="transmembrane region" description="Helical" evidence="9">
    <location>
        <begin position="32"/>
        <end position="51"/>
    </location>
</feature>
<dbReference type="GO" id="GO:0006629">
    <property type="term" value="P:lipid metabolic process"/>
    <property type="evidence" value="ECO:0007669"/>
    <property type="project" value="UniProtKB-KW"/>
</dbReference>
<evidence type="ECO:0000256" key="5">
    <source>
        <dbReference type="ARBA" id="ARBA00022989"/>
    </source>
</evidence>
<dbReference type="EMBL" id="QGKW02001940">
    <property type="protein sequence ID" value="KAF2556911.1"/>
    <property type="molecule type" value="Genomic_DNA"/>
</dbReference>
<gene>
    <name evidence="11" type="ORF">F2Q68_00017851</name>
</gene>
<dbReference type="Proteomes" id="UP000712281">
    <property type="component" value="Unassembled WGS sequence"/>
</dbReference>
<evidence type="ECO:0000256" key="4">
    <source>
        <dbReference type="ARBA" id="ARBA00022692"/>
    </source>
</evidence>
<comment type="caution">
    <text evidence="11">The sequence shown here is derived from an EMBL/GenBank/DDBJ whole genome shotgun (WGS) entry which is preliminary data.</text>
</comment>
<comment type="subcellular location">
    <subcellularLocation>
        <location evidence="1">Membrane</location>
        <topology evidence="1">Multi-pass membrane protein</topology>
    </subcellularLocation>
</comment>
<evidence type="ECO:0000259" key="10">
    <source>
        <dbReference type="Pfam" id="PF13813"/>
    </source>
</evidence>
<dbReference type="GO" id="GO:0008374">
    <property type="term" value="F:O-acyltransferase activity"/>
    <property type="evidence" value="ECO:0007669"/>
    <property type="project" value="InterPro"/>
</dbReference>
<keyword evidence="5 9" id="KW-1133">Transmembrane helix</keyword>
<feature type="domain" description="Wax synthase" evidence="10">
    <location>
        <begin position="176"/>
        <end position="262"/>
    </location>
</feature>
<dbReference type="GO" id="GO:0005759">
    <property type="term" value="C:mitochondrial matrix"/>
    <property type="evidence" value="ECO:0007669"/>
    <property type="project" value="InterPro"/>
</dbReference>
<reference evidence="11" key="1">
    <citation type="submission" date="2019-12" db="EMBL/GenBank/DDBJ databases">
        <title>Genome sequencing and annotation of Brassica cretica.</title>
        <authorList>
            <person name="Studholme D.J."/>
            <person name="Sarris P.F."/>
        </authorList>
    </citation>
    <scope>NUCLEOTIDE SEQUENCE</scope>
    <source>
        <strain evidence="11">PFS-001/15</strain>
        <tissue evidence="11">Leaf</tissue>
    </source>
</reference>
<feature type="transmembrane region" description="Helical" evidence="9">
    <location>
        <begin position="119"/>
        <end position="135"/>
    </location>
</feature>
<dbReference type="Gene3D" id="1.10.510.10">
    <property type="entry name" value="Transferase(Phosphotransferase) domain 1"/>
    <property type="match status" value="1"/>
</dbReference>
<dbReference type="PANTHER" id="PTHR31595:SF39">
    <property type="entry name" value="LONG-CHAIN-ALCOHOL O-FATTY-ACYLTRANSFERASE 5-RELATED"/>
    <property type="match status" value="1"/>
</dbReference>
<evidence type="ECO:0000256" key="1">
    <source>
        <dbReference type="ARBA" id="ARBA00004141"/>
    </source>
</evidence>
<evidence type="ECO:0000256" key="9">
    <source>
        <dbReference type="SAM" id="Phobius"/>
    </source>
</evidence>
<organism evidence="11 12">
    <name type="scientific">Brassica cretica</name>
    <name type="common">Mustard</name>
    <dbReference type="NCBI Taxonomy" id="69181"/>
    <lineage>
        <taxon>Eukaryota</taxon>
        <taxon>Viridiplantae</taxon>
        <taxon>Streptophyta</taxon>
        <taxon>Embryophyta</taxon>
        <taxon>Tracheophyta</taxon>
        <taxon>Spermatophyta</taxon>
        <taxon>Magnoliopsida</taxon>
        <taxon>eudicotyledons</taxon>
        <taxon>Gunneridae</taxon>
        <taxon>Pentapetalae</taxon>
        <taxon>rosids</taxon>
        <taxon>malvids</taxon>
        <taxon>Brassicales</taxon>
        <taxon>Brassicaceae</taxon>
        <taxon>Brassiceae</taxon>
        <taxon>Brassica</taxon>
    </lineage>
</organism>
<evidence type="ECO:0000256" key="2">
    <source>
        <dbReference type="ARBA" id="ARBA00007282"/>
    </source>
</evidence>
<name>A0A8S9HCI0_BRACR</name>
<keyword evidence="4 9" id="KW-0812">Transmembrane</keyword>
<protein>
    <recommendedName>
        <fullName evidence="10">Wax synthase domain-containing protein</fullName>
    </recommendedName>
</protein>
<keyword evidence="3" id="KW-0808">Transferase</keyword>
<evidence type="ECO:0000256" key="6">
    <source>
        <dbReference type="ARBA" id="ARBA00023098"/>
    </source>
</evidence>
<keyword evidence="6" id="KW-0443">Lipid metabolism</keyword>
<dbReference type="Gene3D" id="3.10.280.10">
    <property type="entry name" value="Mitochondrial glycoprotein"/>
    <property type="match status" value="1"/>
</dbReference>
<evidence type="ECO:0000313" key="12">
    <source>
        <dbReference type="Proteomes" id="UP000712281"/>
    </source>
</evidence>
<dbReference type="AlphaFoldDB" id="A0A8S9HCI0"/>
<dbReference type="SUPFAM" id="SSF54529">
    <property type="entry name" value="Mitochondrial glycoprotein MAM33-like"/>
    <property type="match status" value="1"/>
</dbReference>
<dbReference type="Pfam" id="PF13813">
    <property type="entry name" value="MBOAT_2"/>
    <property type="match status" value="1"/>
</dbReference>
<dbReference type="InterPro" id="IPR032805">
    <property type="entry name" value="Wax_synthase_dom"/>
</dbReference>
<keyword evidence="7 9" id="KW-0472">Membrane</keyword>
<dbReference type="InterPro" id="IPR003428">
    <property type="entry name" value="MAM33"/>
</dbReference>
<sequence length="496" mass="56312">MEEDLKSFIKVWVYGIISISYCYYLATRIRSGVPRLLSIFPVLVLFLVIPLSFSSAHLSLYTTFSLTFLANLKLILFSFDEGPLIPLPKTLGRFFCFTCFPIKAQENPNSQNHFPKRDVAIKIAIVGVLLHLYGYRNNLSPTLLLALYFVQLYLEIDIVASFFKIAVVIFLGCDLEPQSNKPYLATSLQDFWGRRWNLMVPAILRAAVYAPMRQVSERRMSSGWGLFPGVLAAFIVSGLYHELLFYYLTREVPTWEVTWYFVLQGVCTAAEIALKKKTTVTQRWQLTPAVSRLLTVGFVFVTGVWLFAPQLGRTGVLERYKYEERVTLGGGSRQFSRASWLISFSRGSTLSAITADENLVSVLESEIKCSVVNEVPEEDEAFHRFLEVRGIKPTFTEFVADYMANKEGRERVQWLKDIKSFVDIERPKAEQSLVRWAKPQLKEMGTLEEMVDPSLCGLYVPESVSAFADIVSICVMSEPGLRPPVSNVVEALKRLV</sequence>
<feature type="transmembrane region" description="Helical" evidence="9">
    <location>
        <begin position="257"/>
        <end position="274"/>
    </location>
</feature>
<evidence type="ECO:0000313" key="11">
    <source>
        <dbReference type="EMBL" id="KAF2556911.1"/>
    </source>
</evidence>
<evidence type="ECO:0000256" key="8">
    <source>
        <dbReference type="ARBA" id="ARBA00023315"/>
    </source>
</evidence>
<feature type="transmembrane region" description="Helical" evidence="9">
    <location>
        <begin position="147"/>
        <end position="172"/>
    </location>
</feature>
<comment type="similarity">
    <text evidence="2">Belongs to the wax synthase family.</text>
</comment>
<dbReference type="Pfam" id="PF02330">
    <property type="entry name" value="MAM33"/>
    <property type="match status" value="1"/>
</dbReference>